<accession>A0A2A2IGR8</accession>
<dbReference type="EMBL" id="NPOA01000003">
    <property type="protein sequence ID" value="PAV30444.1"/>
    <property type="molecule type" value="Genomic_DNA"/>
</dbReference>
<evidence type="ECO:0000313" key="2">
    <source>
        <dbReference type="EMBL" id="PAV30444.1"/>
    </source>
</evidence>
<dbReference type="Proteomes" id="UP000218887">
    <property type="component" value="Unassembled WGS sequence"/>
</dbReference>
<feature type="transmembrane region" description="Helical" evidence="1">
    <location>
        <begin position="6"/>
        <end position="25"/>
    </location>
</feature>
<organism evidence="2 3">
    <name type="scientific">Virgibacillus profundi</name>
    <dbReference type="NCBI Taxonomy" id="2024555"/>
    <lineage>
        <taxon>Bacteria</taxon>
        <taxon>Bacillati</taxon>
        <taxon>Bacillota</taxon>
        <taxon>Bacilli</taxon>
        <taxon>Bacillales</taxon>
        <taxon>Bacillaceae</taxon>
        <taxon>Virgibacillus</taxon>
    </lineage>
</organism>
<name>A0A2A2IGR8_9BACI</name>
<proteinExistence type="predicted"/>
<protein>
    <submittedName>
        <fullName evidence="2">Uncharacterized protein</fullName>
    </submittedName>
</protein>
<keyword evidence="1" id="KW-0812">Transmembrane</keyword>
<evidence type="ECO:0000256" key="1">
    <source>
        <dbReference type="SAM" id="Phobius"/>
    </source>
</evidence>
<reference evidence="2 3" key="1">
    <citation type="submission" date="2017-08" db="EMBL/GenBank/DDBJ databases">
        <title>Virgibacillus indicus sp. nov. and Virgibacillus profoundi sp. nov, two moderately halophilic bacteria isolated from marine sediment by using the Microfluidic Streak Plate.</title>
        <authorList>
            <person name="Xu B."/>
            <person name="Hu B."/>
            <person name="Wang J."/>
            <person name="Zhu Y."/>
            <person name="Huang L."/>
            <person name="Du W."/>
            <person name="Huang Y."/>
        </authorList>
    </citation>
    <scope>NUCLEOTIDE SEQUENCE [LARGE SCALE GENOMIC DNA]</scope>
    <source>
        <strain evidence="2 3">IO3-P3-H5</strain>
    </source>
</reference>
<sequence>MPKKYVVILILSFLLNITTIIFLFIQSSQINENNMFLETIDKKIESLDDSFEDAIPRLEKMIQQN</sequence>
<keyword evidence="1" id="KW-0472">Membrane</keyword>
<keyword evidence="1" id="KW-1133">Transmembrane helix</keyword>
<gene>
    <name evidence="2" type="ORF">CIL05_04885</name>
</gene>
<comment type="caution">
    <text evidence="2">The sequence shown here is derived from an EMBL/GenBank/DDBJ whole genome shotgun (WGS) entry which is preliminary data.</text>
</comment>
<evidence type="ECO:0000313" key="3">
    <source>
        <dbReference type="Proteomes" id="UP000218887"/>
    </source>
</evidence>
<keyword evidence="3" id="KW-1185">Reference proteome</keyword>
<dbReference type="AlphaFoldDB" id="A0A2A2IGR8"/>